<evidence type="ECO:0000313" key="16">
    <source>
        <dbReference type="EMBL" id="MLP84085.1"/>
    </source>
</evidence>
<gene>
    <name evidence="2" type="primary">ynhF</name>
    <name evidence="10" type="ORF">AAB27_00980</name>
    <name evidence="15" type="ORF">AU613_16085</name>
    <name evidence="12" type="ORF">AVC05_20525</name>
    <name evidence="9" type="ORF">B1P38_01375</name>
    <name evidence="7" type="ORF">CE70_02875</name>
    <name evidence="13" type="ORF">CFF59_00950</name>
    <name evidence="2" type="ORF">DMO92_09680</name>
    <name evidence="3" type="ORF">DPF41_04050</name>
    <name evidence="4" type="ORF">DPS76_14360</name>
    <name evidence="16" type="ORF">DRM14_01790</name>
    <name evidence="5" type="ORF">DU071_04765</name>
    <name evidence="8" type="ORF">E0935_08415</name>
    <name evidence="6" type="ORF">EER35_22440</name>
    <name evidence="11" type="ORF">F3R12_01740</name>
    <name evidence="14" type="ORF">GB466_04925</name>
    <name evidence="1" type="ORF">SE14_01501</name>
</gene>
<evidence type="ECO:0000313" key="15">
    <source>
        <dbReference type="EMBL" id="MIT50380.1"/>
    </source>
</evidence>
<dbReference type="EMBL" id="AAHRYM010000050">
    <property type="protein sequence ID" value="EBZ6923712.1"/>
    <property type="molecule type" value="Genomic_DNA"/>
</dbReference>
<accession>A0A0F7J8V3</accession>
<proteinExistence type="predicted"/>
<evidence type="ECO:0000313" key="5">
    <source>
        <dbReference type="EMBL" id="EBY1701272.1"/>
    </source>
</evidence>
<dbReference type="EMBL" id="AAIKGB010000006">
    <property type="protein sequence ID" value="ECF1543261.1"/>
    <property type="molecule type" value="Genomic_DNA"/>
</dbReference>
<dbReference type="Proteomes" id="UP000338496">
    <property type="component" value="Unassembled WGS sequence"/>
</dbReference>
<evidence type="ECO:0000313" key="7">
    <source>
        <dbReference type="EMBL" id="ECE0294148.1"/>
    </source>
</evidence>
<accession>A0A5K1UX73</accession>
<dbReference type="Proteomes" id="UP000839907">
    <property type="component" value="Unassembled WGS sequence"/>
</dbReference>
<dbReference type="Proteomes" id="UP000839617">
    <property type="component" value="Unassembled WGS sequence"/>
</dbReference>
<dbReference type="EMBL" id="AAHIPE010000014">
    <property type="protein sequence ID" value="EBW5463619.1"/>
    <property type="molecule type" value="Genomic_DNA"/>
</dbReference>
<evidence type="ECO:0000313" key="8">
    <source>
        <dbReference type="EMBL" id="ECF1543261.1"/>
    </source>
</evidence>
<dbReference type="Proteomes" id="UP000839915">
    <property type="component" value="Unassembled WGS sequence"/>
</dbReference>
<dbReference type="Proteomes" id="UP000839616">
    <property type="component" value="Unassembled WGS sequence"/>
</dbReference>
<dbReference type="EMBL" id="AAHDPU010000006">
    <property type="protein sequence ID" value="EBU9272330.1"/>
    <property type="molecule type" value="Genomic_DNA"/>
</dbReference>
<dbReference type="Proteomes" id="UP000839595">
    <property type="component" value="Unassembled WGS sequence"/>
</dbReference>
<accession>A0A124DEL5</accession>
<dbReference type="EMBL" id="AAKVET010000001">
    <property type="protein sequence ID" value="ECW0638600.1"/>
    <property type="molecule type" value="Genomic_DNA"/>
</dbReference>
<evidence type="ECO:0000313" key="11">
    <source>
        <dbReference type="EMBL" id="ECW0638600.1"/>
    </source>
</evidence>
<dbReference type="EMBL" id="AAIGQE010000002">
    <property type="protein sequence ID" value="ECE0294148.1"/>
    <property type="molecule type" value="Genomic_DNA"/>
</dbReference>
<dbReference type="EMBL" id="RVDJ01000001">
    <property type="protein sequence ID" value="MLP84085.1"/>
    <property type="molecule type" value="Genomic_DNA"/>
</dbReference>
<reference evidence="7 18" key="3">
    <citation type="submission" date="2018-07" db="EMBL/GenBank/DDBJ databases">
        <authorList>
            <consortium name="GenomeTrakr network: Whole genome sequencing for foodborne pathogen traceback"/>
        </authorList>
    </citation>
    <scope>NUCLEOTIDE SEQUENCE [LARGE SCALE GENOMIC DNA]</scope>
    <source>
        <strain evidence="11">AUSMDU00020735</strain>
        <strain evidence="7 18">VA_WGS-00080</strain>
    </source>
</reference>
<dbReference type="Proteomes" id="UP000885385">
    <property type="component" value="Unassembled WGS sequence"/>
</dbReference>
<evidence type="ECO:0000313" key="2">
    <source>
        <dbReference type="EMBL" id="EBU9272330.1"/>
    </source>
</evidence>
<dbReference type="NCBIfam" id="NF033411">
    <property type="entry name" value="small_mem_YnhF"/>
    <property type="match status" value="1"/>
</dbReference>
<organism evidence="1 17">
    <name type="scientific">Salmonella typhimurium</name>
    <dbReference type="NCBI Taxonomy" id="90371"/>
    <lineage>
        <taxon>Bacteria</taxon>
        <taxon>Pseudomonadati</taxon>
        <taxon>Pseudomonadota</taxon>
        <taxon>Gammaproteobacteria</taxon>
        <taxon>Enterobacterales</taxon>
        <taxon>Enterobacteriaceae</taxon>
        <taxon>Salmonella</taxon>
    </lineage>
</organism>
<evidence type="ECO:0000313" key="10">
    <source>
        <dbReference type="EMBL" id="ECV8759463.1"/>
    </source>
</evidence>
<evidence type="ECO:0000313" key="9">
    <source>
        <dbReference type="EMBL" id="ECU8352280.1"/>
    </source>
</evidence>
<dbReference type="EMBL" id="AALDNI010000057">
    <property type="protein sequence ID" value="ECY5343594.1"/>
    <property type="molecule type" value="Genomic_DNA"/>
</dbReference>
<dbReference type="RefSeq" id="WP_000102277.1">
    <property type="nucleotide sequence ID" value="NZ_AP023291.1"/>
</dbReference>
<evidence type="ECO:0000313" key="17">
    <source>
        <dbReference type="Proteomes" id="UP000034636"/>
    </source>
</evidence>
<dbReference type="EMBL" id="AAHIDF010000003">
    <property type="protein sequence ID" value="EBW3627275.1"/>
    <property type="molecule type" value="Genomic_DNA"/>
</dbReference>
<dbReference type="EMBL" id="AAHNIA010000005">
    <property type="protein sequence ID" value="EBY1701272.1"/>
    <property type="molecule type" value="Genomic_DNA"/>
</dbReference>
<evidence type="ECO:0000313" key="18">
    <source>
        <dbReference type="Proteomes" id="UP000338496"/>
    </source>
</evidence>
<dbReference type="EMBL" id="RSUA01000031">
    <property type="protein sequence ID" value="MIT50380.1"/>
    <property type="molecule type" value="Genomic_DNA"/>
</dbReference>
<evidence type="ECO:0000313" key="13">
    <source>
        <dbReference type="EMBL" id="EDI6663841.1"/>
    </source>
</evidence>
<protein>
    <submittedName>
        <fullName evidence="2">YnhF family membrane protein</fullName>
    </submittedName>
</protein>
<dbReference type="Proteomes" id="UP000885258">
    <property type="component" value="Unassembled WGS sequence"/>
</dbReference>
<accession>A0A3V0IZL1</accession>
<reference evidence="9" key="4">
    <citation type="submission" date="2018-08" db="EMBL/GenBank/DDBJ databases">
        <authorList>
            <consortium name="PulseNet: The National Subtyping Network for Foodborne Disease Surveillance"/>
            <person name="Tarr C.L."/>
            <person name="Trees E."/>
            <person name="Katz L.S."/>
            <person name="Carleton-Romer H.A."/>
            <person name="Stroika S."/>
            <person name="Kucerova Z."/>
            <person name="Roache K.F."/>
            <person name="Sabol A.L."/>
            <person name="Besser J."/>
            <person name="Gerner-Smidt P."/>
        </authorList>
    </citation>
    <scope>NUCLEOTIDE SEQUENCE [LARGE SCALE GENOMIC DNA]</scope>
    <source>
        <strain evidence="9">PNUSAS008736</strain>
        <strain evidence="13">PNUSAS016739</strain>
    </source>
</reference>
<evidence type="ECO:0000313" key="6">
    <source>
        <dbReference type="EMBL" id="EBZ6923712.1"/>
    </source>
</evidence>
<dbReference type="Proteomes" id="UP000034636">
    <property type="component" value="Chromosome"/>
</dbReference>
<dbReference type="Proteomes" id="UP000839911">
    <property type="component" value="Unassembled WGS sequence"/>
</dbReference>
<reference evidence="14" key="6">
    <citation type="submission" date="2019-10" db="EMBL/GenBank/DDBJ databases">
        <authorList>
            <consortium name="NCBI Pathogen Detection Project"/>
        </authorList>
    </citation>
    <scope>NUCLEOTIDE SEQUENCE</scope>
    <source>
        <strain evidence="14">Salmonella enterica</strain>
    </source>
</reference>
<dbReference type="EMBL" id="AAKRET010000001">
    <property type="protein sequence ID" value="ECU8352280.1"/>
    <property type="molecule type" value="Genomic_DNA"/>
</dbReference>
<name>A0A0F7J8V3_SALTM</name>
<dbReference type="EMBL" id="AAKUOT010000001">
    <property type="protein sequence ID" value="ECV8759463.1"/>
    <property type="molecule type" value="Genomic_DNA"/>
</dbReference>
<dbReference type="InterPro" id="IPR047743">
    <property type="entry name" value="YnhF-like"/>
</dbReference>
<dbReference type="Proteomes" id="UP000839908">
    <property type="component" value="Unassembled WGS sequence"/>
</dbReference>
<evidence type="ECO:0000313" key="12">
    <source>
        <dbReference type="EMBL" id="ECY5343594.1"/>
    </source>
</evidence>
<sequence>MSTDLKFSLITTLIVLGVIVAGGLTAALH</sequence>
<dbReference type="Proteomes" id="UP000839914">
    <property type="component" value="Unassembled WGS sequence"/>
</dbReference>
<dbReference type="Proteomes" id="UP000839909">
    <property type="component" value="Unassembled WGS sequence"/>
</dbReference>
<reference evidence="14" key="2">
    <citation type="journal article" date="2018" name="Genome Biol.">
        <title>SKESA: strategic k-mer extension for scrupulous assemblies.</title>
        <authorList>
            <person name="Souvorov A."/>
            <person name="Agarwala R."/>
            <person name="Lipman D.J."/>
        </authorList>
    </citation>
    <scope>NUCLEOTIDE SEQUENCE</scope>
    <source>
        <strain evidence="14">Salmonella enterica</strain>
    </source>
</reference>
<dbReference type="AlphaFoldDB" id="A0A0F7J8V3"/>
<dbReference type="EMBL" id="AAMLUT010000001">
    <property type="protein sequence ID" value="EDI6663841.1"/>
    <property type="molecule type" value="Genomic_DNA"/>
</dbReference>
<dbReference type="Proteomes" id="UP000839581">
    <property type="component" value="Unassembled WGS sequence"/>
</dbReference>
<evidence type="ECO:0000313" key="4">
    <source>
        <dbReference type="EMBL" id="EBW5463619.1"/>
    </source>
</evidence>
<reference evidence="1 17" key="1">
    <citation type="journal article" date="2015" name="Genome Announc.">
        <title>Complete Genome Sequencing of a Multidrug-Resistant and Human-Invasive Salmonella enterica Serovar Typhimurium Strain of the Emerging Sequence Type 213 Genotype.</title>
        <authorList>
            <person name="Calva E."/>
            <person name="Silva C."/>
            <person name="Zaidi M.B."/>
            <person name="Sanchez-Flores A."/>
            <person name="Estrada K."/>
            <person name="Silva G.G."/>
            <person name="Soto-Jimenez L.M."/>
            <person name="Wiesner M."/>
            <person name="Fernandez-Mora M."/>
            <person name="Edwards R.A."/>
            <person name="Vinuesa P."/>
        </authorList>
    </citation>
    <scope>NUCLEOTIDE SEQUENCE [LARGE SCALE GENOMIC DNA]</scope>
    <source>
        <strain evidence="1 17">YU39</strain>
    </source>
</reference>
<dbReference type="EMBL" id="CP011428">
    <property type="protein sequence ID" value="AKH07039.1"/>
    <property type="molecule type" value="Genomic_DNA"/>
</dbReference>
<dbReference type="PATRIC" id="fig|59201.158.peg.1519"/>
<evidence type="ECO:0000313" key="3">
    <source>
        <dbReference type="EMBL" id="EBW3627275.1"/>
    </source>
</evidence>
<dbReference type="EMBL" id="DAAFPQ010000002">
    <property type="protein sequence ID" value="HAB0969933.1"/>
    <property type="molecule type" value="Genomic_DNA"/>
</dbReference>
<reference evidence="8" key="5">
    <citation type="submission" date="2019-03" db="EMBL/GenBank/DDBJ databases">
        <authorList>
            <person name="Ashton P.M."/>
            <person name="Dallman T."/>
            <person name="Nair S."/>
            <person name="De Pinna E."/>
            <person name="Peters T."/>
            <person name="Grant K."/>
        </authorList>
    </citation>
    <scope>NUCLEOTIDE SEQUENCE [LARGE SCALE GENOMIC DNA]</scope>
    <source>
        <strain evidence="3">231108</strain>
        <strain evidence="8">265852</strain>
        <strain evidence="15">29290</strain>
        <strain evidence="5">356083</strain>
        <strain evidence="4">422529</strain>
        <strain evidence="16">425567</strain>
        <strain evidence="12">43916</strain>
        <strain evidence="2">488670</strain>
        <strain evidence="6">632340</strain>
        <strain evidence="10">86846</strain>
    </source>
</reference>
<evidence type="ECO:0000313" key="1">
    <source>
        <dbReference type="EMBL" id="AKH07039.1"/>
    </source>
</evidence>
<evidence type="ECO:0000313" key="14">
    <source>
        <dbReference type="EMBL" id="HAB0969933.1"/>
    </source>
</evidence>
<dbReference type="Proteomes" id="UP000839905">
    <property type="component" value="Unassembled WGS sequence"/>
</dbReference>